<dbReference type="InterPro" id="IPR003961">
    <property type="entry name" value="FN3_dom"/>
</dbReference>
<feature type="domain" description="Fibronectin type-III" evidence="1">
    <location>
        <begin position="154"/>
        <end position="250"/>
    </location>
</feature>
<feature type="non-terminal residue" evidence="2">
    <location>
        <position position="442"/>
    </location>
</feature>
<dbReference type="Gene3D" id="2.60.120.260">
    <property type="entry name" value="Galactose-binding domain-like"/>
    <property type="match status" value="1"/>
</dbReference>
<comment type="caution">
    <text evidence="2">The sequence shown here is derived from an EMBL/GenBank/DDBJ whole genome shotgun (WGS) entry which is preliminary data.</text>
</comment>
<evidence type="ECO:0000313" key="2">
    <source>
        <dbReference type="EMBL" id="PIZ02285.1"/>
    </source>
</evidence>
<name>A0A2M7RQC8_9BACT</name>
<dbReference type="SUPFAM" id="SSF49265">
    <property type="entry name" value="Fibronectin type III"/>
    <property type="match status" value="1"/>
</dbReference>
<dbReference type="PROSITE" id="PS50853">
    <property type="entry name" value="FN3"/>
    <property type="match status" value="1"/>
</dbReference>
<dbReference type="InterPro" id="IPR036116">
    <property type="entry name" value="FN3_sf"/>
</dbReference>
<gene>
    <name evidence="2" type="ORF">COY59_05525</name>
</gene>
<dbReference type="EMBL" id="PFMK01000094">
    <property type="protein sequence ID" value="PIZ02285.1"/>
    <property type="molecule type" value="Genomic_DNA"/>
</dbReference>
<organism evidence="2 3">
    <name type="scientific">Candidatus Gottesmanbacteria bacterium CG_4_10_14_0_8_um_filter_37_24</name>
    <dbReference type="NCBI Taxonomy" id="1974574"/>
    <lineage>
        <taxon>Bacteria</taxon>
        <taxon>Candidatus Gottesmaniibacteriota</taxon>
    </lineage>
</organism>
<dbReference type="Proteomes" id="UP000231069">
    <property type="component" value="Unassembled WGS sequence"/>
</dbReference>
<reference evidence="3" key="1">
    <citation type="submission" date="2017-09" db="EMBL/GenBank/DDBJ databases">
        <title>Depth-based differentiation of microbial function through sediment-hosted aquifers and enrichment of novel symbionts in the deep terrestrial subsurface.</title>
        <authorList>
            <person name="Probst A.J."/>
            <person name="Ladd B."/>
            <person name="Jarett J.K."/>
            <person name="Geller-Mcgrath D.E."/>
            <person name="Sieber C.M.K."/>
            <person name="Emerson J.B."/>
            <person name="Anantharaman K."/>
            <person name="Thomas B.C."/>
            <person name="Malmstrom R."/>
            <person name="Stieglmeier M."/>
            <person name="Klingl A."/>
            <person name="Woyke T."/>
            <person name="Ryan C.M."/>
            <person name="Banfield J.F."/>
        </authorList>
    </citation>
    <scope>NUCLEOTIDE SEQUENCE [LARGE SCALE GENOMIC DNA]</scope>
</reference>
<dbReference type="AlphaFoldDB" id="A0A2M7RQC8"/>
<evidence type="ECO:0000313" key="3">
    <source>
        <dbReference type="Proteomes" id="UP000231069"/>
    </source>
</evidence>
<proteinExistence type="predicted"/>
<evidence type="ECO:0000259" key="1">
    <source>
        <dbReference type="PROSITE" id="PS50853"/>
    </source>
</evidence>
<sequence>MHGRKKGLFFLLTIPLILLVLTFIRPEAYASIYPDPPSGWVDNADGSVCKLVGWTCDQDNYPTALGINFYLQGQTSPVQGSITANKDRPDLSGVCGGYTLHGFSYTFPDGFAYRDRANHCYDSTALGVNDSGVADGLNTILGGVKCMTCCPAMGVPAPSYTCLSNGNQVRVDWPAVSNATYYSVRLDDMDDGSTWSCVAGVCDDLGLGVRTVTYNIDPAHDYNFWIHARNECGSWGNAVSISFKCATQRSACSMGSELLTNPDFSSDSSGWGAWNGQNTVESYGGDKVTIQSTGNGNGCWSQDLSGLAGKKIRIQGSLNKSTAMSGNPYIGVNTLHPLGWTNNDGGMFSTSTVNGYETTTGDITISSDTTTVRPFFCVSGAAASYSYADWISLCLIPTDVPTPTPTSTPTPTPWVEAAIRDPGLNYVSVFIGAASYDCPVHT</sequence>
<protein>
    <recommendedName>
        <fullName evidence="1">Fibronectin type-III domain-containing protein</fullName>
    </recommendedName>
</protein>
<accession>A0A2M7RQC8</accession>